<dbReference type="EMBL" id="ACJN02000002">
    <property type="protein sequence ID" value="EFI34957.1"/>
    <property type="molecule type" value="Genomic_DNA"/>
</dbReference>
<dbReference type="eggNOG" id="COG0745">
    <property type="taxonomic scope" value="Bacteria"/>
</dbReference>
<dbReference type="RefSeq" id="WP_008870271.1">
    <property type="nucleotide sequence ID" value="NZ_ACJN02000002.1"/>
</dbReference>
<evidence type="ECO:0000313" key="5">
    <source>
        <dbReference type="EMBL" id="EFI34957.1"/>
    </source>
</evidence>
<dbReference type="SUPFAM" id="SSF48371">
    <property type="entry name" value="ARM repeat"/>
    <property type="match status" value="2"/>
</dbReference>
<dbReference type="InterPro" id="IPR011006">
    <property type="entry name" value="CheY-like_superfamily"/>
</dbReference>
<dbReference type="SUPFAM" id="SSF52172">
    <property type="entry name" value="CheY-like"/>
    <property type="match status" value="1"/>
</dbReference>
<evidence type="ECO:0000313" key="6">
    <source>
        <dbReference type="Proteomes" id="UP000005496"/>
    </source>
</evidence>
<keyword evidence="1 3" id="KW-0597">Phosphoprotein</keyword>
<name>D6SQD1_9BACT</name>
<comment type="caution">
    <text evidence="5">The sequence shown here is derived from an EMBL/GenBank/DDBJ whole genome shotgun (WGS) entry which is preliminary data.</text>
</comment>
<dbReference type="PROSITE" id="PS50110">
    <property type="entry name" value="RESPONSE_REGULATORY"/>
    <property type="match status" value="1"/>
</dbReference>
<evidence type="ECO:0000259" key="4">
    <source>
        <dbReference type="PROSITE" id="PS50110"/>
    </source>
</evidence>
<reference evidence="5" key="1">
    <citation type="submission" date="2010-05" db="EMBL/GenBank/DDBJ databases">
        <title>The draft genome of Desulfonatronospira thiodismutans ASO3-1.</title>
        <authorList>
            <consortium name="US DOE Joint Genome Institute (JGI-PGF)"/>
            <person name="Lucas S."/>
            <person name="Copeland A."/>
            <person name="Lapidus A."/>
            <person name="Cheng J.-F."/>
            <person name="Bruce D."/>
            <person name="Goodwin L."/>
            <person name="Pitluck S."/>
            <person name="Chertkov O."/>
            <person name="Brettin T."/>
            <person name="Detter J.C."/>
            <person name="Han C."/>
            <person name="Land M.L."/>
            <person name="Hauser L."/>
            <person name="Kyrpides N."/>
            <person name="Mikhailova N."/>
            <person name="Muyzer G."/>
            <person name="Woyke T."/>
        </authorList>
    </citation>
    <scope>NUCLEOTIDE SEQUENCE [LARGE SCALE GENOMIC DNA]</scope>
    <source>
        <strain evidence="5">ASO3-1</strain>
    </source>
</reference>
<organism evidence="5 6">
    <name type="scientific">Desulfonatronospira thiodismutans ASO3-1</name>
    <dbReference type="NCBI Taxonomy" id="555779"/>
    <lineage>
        <taxon>Bacteria</taxon>
        <taxon>Pseudomonadati</taxon>
        <taxon>Thermodesulfobacteriota</taxon>
        <taxon>Desulfovibrionia</taxon>
        <taxon>Desulfovibrionales</taxon>
        <taxon>Desulfonatronovibrionaceae</taxon>
        <taxon>Desulfonatronospira</taxon>
    </lineage>
</organism>
<sequence>MSHFDPRHLLSELEDNVSKQDRIKADLVLEHIESADAGTRKKLIHILEQGKPEFVGPLLVSLISKRPALQEQLLDLKSALMAVTLQQPGILLKTIEDKVPPREVFISMAGELRLQEAATGLMEILVRELDENILKEAITALGSMGDPAATNSISEFLYSNHKPLTIAATRSLGQIGTPTAMQRLSEKMGSDAQLDILILDIFSQVQDHVSLSKLNQSLSSHYAHLRNYAKSKLVRIGPKAVPMLCDNLMHDDPDLVIHTLNVLGDIGDASALTFIRKMLGKEPKDPNVRFAAYEALGRMPLEKGAYILARGLTDPEEHVCVVAASAIDQNLNQVLAAGVKNMVRQKDQDALKTVRAIVSAQAKNLLVALLEEETFQEMVTDYLVQSAAPEVQEYFRDLLEKYGYRELSQRLKPGDPGEDKRPVAVAVDDSKMILKIYKSTLYELGYEPLVFEYPTEAMKWLRENRPEVVFTDLNMPEITGIDLIGMVREIYPDNSLPIIMVTTQNEVQDNEKARKAGVSDITFKPFTAETLKQALEGAGRPST</sequence>
<dbReference type="PANTHER" id="PTHR44591">
    <property type="entry name" value="STRESS RESPONSE REGULATOR PROTEIN 1"/>
    <property type="match status" value="1"/>
</dbReference>
<dbReference type="OrthoDB" id="673128at2"/>
<dbReference type="Gene3D" id="3.40.50.2300">
    <property type="match status" value="1"/>
</dbReference>
<dbReference type="Pfam" id="PF13646">
    <property type="entry name" value="HEAT_2"/>
    <property type="match status" value="2"/>
</dbReference>
<dbReference type="AlphaFoldDB" id="D6SQD1"/>
<keyword evidence="6" id="KW-1185">Reference proteome</keyword>
<accession>D6SQD1</accession>
<proteinExistence type="predicted"/>
<dbReference type="Gene3D" id="1.25.10.10">
    <property type="entry name" value="Leucine-rich Repeat Variant"/>
    <property type="match status" value="2"/>
</dbReference>
<keyword evidence="2" id="KW-0902">Two-component regulatory system</keyword>
<dbReference type="InterPro" id="IPR050595">
    <property type="entry name" value="Bact_response_regulator"/>
</dbReference>
<evidence type="ECO:0000256" key="2">
    <source>
        <dbReference type="ARBA" id="ARBA00023012"/>
    </source>
</evidence>
<feature type="domain" description="Response regulatory" evidence="4">
    <location>
        <begin position="423"/>
        <end position="539"/>
    </location>
</feature>
<dbReference type="SMART" id="SM00448">
    <property type="entry name" value="REC"/>
    <property type="match status" value="1"/>
</dbReference>
<feature type="modified residue" description="4-aspartylphosphate" evidence="3">
    <location>
        <position position="472"/>
    </location>
</feature>
<gene>
    <name evidence="5" type="ORF">Dthio_PD2349</name>
</gene>
<dbReference type="PANTHER" id="PTHR44591:SF14">
    <property type="entry name" value="PROTEIN PILG"/>
    <property type="match status" value="1"/>
</dbReference>
<protein>
    <submittedName>
        <fullName evidence="5">Response regulator receiver protein</fullName>
    </submittedName>
</protein>
<dbReference type="eggNOG" id="COG1413">
    <property type="taxonomic scope" value="Bacteria"/>
</dbReference>
<dbReference type="Pfam" id="PF00072">
    <property type="entry name" value="Response_reg"/>
    <property type="match status" value="1"/>
</dbReference>
<dbReference type="InterPro" id="IPR016024">
    <property type="entry name" value="ARM-type_fold"/>
</dbReference>
<dbReference type="InterPro" id="IPR001789">
    <property type="entry name" value="Sig_transdc_resp-reg_receiver"/>
</dbReference>
<dbReference type="InterPro" id="IPR011989">
    <property type="entry name" value="ARM-like"/>
</dbReference>
<evidence type="ECO:0000256" key="3">
    <source>
        <dbReference type="PROSITE-ProRule" id="PRU00169"/>
    </source>
</evidence>
<evidence type="ECO:0000256" key="1">
    <source>
        <dbReference type="ARBA" id="ARBA00022553"/>
    </source>
</evidence>
<dbReference type="GO" id="GO:0000160">
    <property type="term" value="P:phosphorelay signal transduction system"/>
    <property type="evidence" value="ECO:0007669"/>
    <property type="project" value="UniProtKB-KW"/>
</dbReference>
<dbReference type="Proteomes" id="UP000005496">
    <property type="component" value="Unassembled WGS sequence"/>
</dbReference>